<organism evidence="3 4">
    <name type="scientific">Pseudoprevotella muciniphila</name>
    <dbReference type="NCBI Taxonomy" id="2133944"/>
    <lineage>
        <taxon>Bacteria</taxon>
        <taxon>Pseudomonadati</taxon>
        <taxon>Bacteroidota</taxon>
        <taxon>Bacteroidia</taxon>
        <taxon>Bacteroidales</taxon>
        <taxon>Prevotellaceae</taxon>
        <taxon>Pseudoprevotella</taxon>
    </lineage>
</organism>
<dbReference type="AlphaFoldDB" id="A0A5P8E4K4"/>
<feature type="compositionally biased region" description="Basic and acidic residues" evidence="1">
    <location>
        <begin position="77"/>
        <end position="115"/>
    </location>
</feature>
<evidence type="ECO:0000256" key="2">
    <source>
        <dbReference type="SAM" id="SignalP"/>
    </source>
</evidence>
<keyword evidence="2" id="KW-0732">Signal</keyword>
<feature type="compositionally biased region" description="Basic and acidic residues" evidence="1">
    <location>
        <begin position="48"/>
        <end position="70"/>
    </location>
</feature>
<dbReference type="Proteomes" id="UP000249375">
    <property type="component" value="Chromosome"/>
</dbReference>
<evidence type="ECO:0000313" key="4">
    <source>
        <dbReference type="Proteomes" id="UP000249375"/>
    </source>
</evidence>
<proteinExistence type="predicted"/>
<sequence length="243" mass="27732">MKYLFTLFMLLTFTSASIYAQEPVNNTENSSKTNESNGTVVPTPQSTEKADPQKKKDETEKQKPVVKNDVEPVITPKPEEVTPTHVEPQKKAEAIKQEEPAKQPEQVQKQEEPKPAETLTPNKNRGHKVLKKDLSRRVVIRRVSPGEKSAEKRPRVLKEGYRIQIYTGGNKREDKATAQRVGEKCRKCFPQLSVYSHFISPRWTCRVGDFETFEEAKKYLLLITKAKAFPEARIVRSNVLVAK</sequence>
<feature type="chain" id="PRO_5024317728" description="SPOR domain-containing protein" evidence="2">
    <location>
        <begin position="21"/>
        <end position="243"/>
    </location>
</feature>
<dbReference type="KEGG" id="alq:C7Y71_001655"/>
<gene>
    <name evidence="3" type="ORF">C7Y71_001655</name>
</gene>
<evidence type="ECO:0000256" key="1">
    <source>
        <dbReference type="SAM" id="MobiDB-lite"/>
    </source>
</evidence>
<evidence type="ECO:0000313" key="3">
    <source>
        <dbReference type="EMBL" id="QFQ11828.1"/>
    </source>
</evidence>
<accession>A0A5P8E4K4</accession>
<keyword evidence="4" id="KW-1185">Reference proteome</keyword>
<feature type="region of interest" description="Disordered" evidence="1">
    <location>
        <begin position="25"/>
        <end position="132"/>
    </location>
</feature>
<feature type="compositionally biased region" description="Low complexity" evidence="1">
    <location>
        <begin position="25"/>
        <end position="37"/>
    </location>
</feature>
<feature type="signal peptide" evidence="2">
    <location>
        <begin position="1"/>
        <end position="20"/>
    </location>
</feature>
<feature type="compositionally biased region" description="Polar residues" evidence="1">
    <location>
        <begin position="38"/>
        <end position="47"/>
    </location>
</feature>
<protein>
    <recommendedName>
        <fullName evidence="5">SPOR domain-containing protein</fullName>
    </recommendedName>
</protein>
<dbReference type="OrthoDB" id="2473397at2"/>
<dbReference type="EMBL" id="CP033459">
    <property type="protein sequence ID" value="QFQ11828.1"/>
    <property type="molecule type" value="Genomic_DNA"/>
</dbReference>
<name>A0A5P8E4K4_9BACT</name>
<dbReference type="RefSeq" id="WP_111897796.1">
    <property type="nucleotide sequence ID" value="NZ_CP033459.1"/>
</dbReference>
<reference evidence="3 4" key="1">
    <citation type="submission" date="2018-11" db="EMBL/GenBank/DDBJ databases">
        <authorList>
            <person name="Na S.W."/>
            <person name="Baik M."/>
        </authorList>
    </citation>
    <scope>NUCLEOTIDE SEQUENCE [LARGE SCALE GENOMIC DNA]</scope>
    <source>
        <strain evidence="3 4">E39</strain>
    </source>
</reference>
<evidence type="ECO:0008006" key="5">
    <source>
        <dbReference type="Google" id="ProtNLM"/>
    </source>
</evidence>